<proteinExistence type="inferred from homology"/>
<dbReference type="HAMAP" id="MF_00048">
    <property type="entry name" value="UPF0102"/>
    <property type="match status" value="1"/>
</dbReference>
<accession>A0A9D2SYM9</accession>
<protein>
    <recommendedName>
        <fullName evidence="2">UPF0102 protein H9757_07850</fullName>
    </recommendedName>
</protein>
<dbReference type="PANTHER" id="PTHR34039:SF1">
    <property type="entry name" value="UPF0102 PROTEIN YRAN"/>
    <property type="match status" value="1"/>
</dbReference>
<dbReference type="InterPro" id="IPR003509">
    <property type="entry name" value="UPF0102_YraN-like"/>
</dbReference>
<dbReference type="NCBIfam" id="TIGR00252">
    <property type="entry name" value="YraN family protein"/>
    <property type="match status" value="1"/>
</dbReference>
<comment type="caution">
    <text evidence="3">The sequence shown here is derived from an EMBL/GenBank/DDBJ whole genome shotgun (WGS) entry which is preliminary data.</text>
</comment>
<reference evidence="3" key="1">
    <citation type="journal article" date="2021" name="PeerJ">
        <title>Extensive microbial diversity within the chicken gut microbiome revealed by metagenomics and culture.</title>
        <authorList>
            <person name="Gilroy R."/>
            <person name="Ravi A."/>
            <person name="Getino M."/>
            <person name="Pursley I."/>
            <person name="Horton D.L."/>
            <person name="Alikhan N.F."/>
            <person name="Baker D."/>
            <person name="Gharbi K."/>
            <person name="Hall N."/>
            <person name="Watson M."/>
            <person name="Adriaenssens E.M."/>
            <person name="Foster-Nyarko E."/>
            <person name="Jarju S."/>
            <person name="Secka A."/>
            <person name="Antonio M."/>
            <person name="Oren A."/>
            <person name="Chaudhuri R.R."/>
            <person name="La Ragione R."/>
            <person name="Hildebrand F."/>
            <person name="Pallen M.J."/>
        </authorList>
    </citation>
    <scope>NUCLEOTIDE SEQUENCE</scope>
    <source>
        <strain evidence="3">ChiGjej1B1-1692</strain>
    </source>
</reference>
<dbReference type="SUPFAM" id="SSF52980">
    <property type="entry name" value="Restriction endonuclease-like"/>
    <property type="match status" value="1"/>
</dbReference>
<dbReference type="EMBL" id="DWWK01000121">
    <property type="protein sequence ID" value="HJC38956.1"/>
    <property type="molecule type" value="Genomic_DNA"/>
</dbReference>
<reference evidence="3" key="2">
    <citation type="submission" date="2021-04" db="EMBL/GenBank/DDBJ databases">
        <authorList>
            <person name="Gilroy R."/>
        </authorList>
    </citation>
    <scope>NUCLEOTIDE SEQUENCE</scope>
    <source>
        <strain evidence="3">ChiGjej1B1-1692</strain>
    </source>
</reference>
<evidence type="ECO:0000256" key="1">
    <source>
        <dbReference type="ARBA" id="ARBA00006738"/>
    </source>
</evidence>
<evidence type="ECO:0000256" key="2">
    <source>
        <dbReference type="HAMAP-Rule" id="MF_00048"/>
    </source>
</evidence>
<evidence type="ECO:0000313" key="3">
    <source>
        <dbReference type="EMBL" id="HJC38956.1"/>
    </source>
</evidence>
<dbReference type="AlphaFoldDB" id="A0A9D2SYM9"/>
<name>A0A9D2SYM9_9FIRM</name>
<sequence length="129" mass="14719">MQEKSGRQTTQKTVQKNRRRTGAAYEQAAGFYLEQLGYEILQYNYRCRSGEIDIIAKDGETLVFCEVKYRSDGAMGSPLEAVDVKKQRTIFRSALYYLSEHGLEDVPCRFDVIGIEGSKITQIRNAFFG</sequence>
<dbReference type="NCBIfam" id="NF009150">
    <property type="entry name" value="PRK12497.1-3"/>
    <property type="match status" value="1"/>
</dbReference>
<organism evidence="3 4">
    <name type="scientific">Candidatus Mediterraneibacter faecigallinarum</name>
    <dbReference type="NCBI Taxonomy" id="2838669"/>
    <lineage>
        <taxon>Bacteria</taxon>
        <taxon>Bacillati</taxon>
        <taxon>Bacillota</taxon>
        <taxon>Clostridia</taxon>
        <taxon>Lachnospirales</taxon>
        <taxon>Lachnospiraceae</taxon>
        <taxon>Mediterraneibacter</taxon>
    </lineage>
</organism>
<comment type="similarity">
    <text evidence="1 2">Belongs to the UPF0102 family.</text>
</comment>
<dbReference type="InterPro" id="IPR011856">
    <property type="entry name" value="tRNA_endonuc-like_dom_sf"/>
</dbReference>
<evidence type="ECO:0000313" key="4">
    <source>
        <dbReference type="Proteomes" id="UP000823894"/>
    </source>
</evidence>
<dbReference type="Proteomes" id="UP000823894">
    <property type="component" value="Unassembled WGS sequence"/>
</dbReference>
<dbReference type="GO" id="GO:0003676">
    <property type="term" value="F:nucleic acid binding"/>
    <property type="evidence" value="ECO:0007669"/>
    <property type="project" value="InterPro"/>
</dbReference>
<dbReference type="CDD" id="cd20736">
    <property type="entry name" value="PoNe_Nuclease"/>
    <property type="match status" value="1"/>
</dbReference>
<gene>
    <name evidence="3" type="ORF">H9757_07850</name>
</gene>
<dbReference type="Gene3D" id="3.40.1350.10">
    <property type="match status" value="1"/>
</dbReference>
<dbReference type="Pfam" id="PF02021">
    <property type="entry name" value="UPF0102"/>
    <property type="match status" value="1"/>
</dbReference>
<dbReference type="PANTHER" id="PTHR34039">
    <property type="entry name" value="UPF0102 PROTEIN YRAN"/>
    <property type="match status" value="1"/>
</dbReference>
<dbReference type="InterPro" id="IPR011335">
    <property type="entry name" value="Restrct_endonuc-II-like"/>
</dbReference>